<organism evidence="2 3">
    <name type="scientific">Candolleomyces eurysporus</name>
    <dbReference type="NCBI Taxonomy" id="2828524"/>
    <lineage>
        <taxon>Eukaryota</taxon>
        <taxon>Fungi</taxon>
        <taxon>Dikarya</taxon>
        <taxon>Basidiomycota</taxon>
        <taxon>Agaricomycotina</taxon>
        <taxon>Agaricomycetes</taxon>
        <taxon>Agaricomycetidae</taxon>
        <taxon>Agaricales</taxon>
        <taxon>Agaricineae</taxon>
        <taxon>Psathyrellaceae</taxon>
        <taxon>Candolleomyces</taxon>
    </lineage>
</organism>
<feature type="non-terminal residue" evidence="2">
    <location>
        <position position="1"/>
    </location>
</feature>
<dbReference type="AlphaFoldDB" id="A0A9W8JAV8"/>
<evidence type="ECO:0000256" key="1">
    <source>
        <dbReference type="SAM" id="MobiDB-lite"/>
    </source>
</evidence>
<feature type="compositionally biased region" description="Low complexity" evidence="1">
    <location>
        <begin position="392"/>
        <end position="401"/>
    </location>
</feature>
<name>A0A9W8JAV8_9AGAR</name>
<feature type="region of interest" description="Disordered" evidence="1">
    <location>
        <begin position="89"/>
        <end position="108"/>
    </location>
</feature>
<keyword evidence="3" id="KW-1185">Reference proteome</keyword>
<protein>
    <submittedName>
        <fullName evidence="2">Uncharacterized protein</fullName>
    </submittedName>
</protein>
<accession>A0A9W8JAV8</accession>
<reference evidence="2" key="1">
    <citation type="submission" date="2022-06" db="EMBL/GenBank/DDBJ databases">
        <title>Genome Sequence of Candolleomyces eurysporus.</title>
        <authorList>
            <person name="Buettner E."/>
        </authorList>
    </citation>
    <scope>NUCLEOTIDE SEQUENCE</scope>
    <source>
        <strain evidence="2">VTCC 930004</strain>
    </source>
</reference>
<feature type="compositionally biased region" description="Acidic residues" evidence="1">
    <location>
        <begin position="442"/>
        <end position="451"/>
    </location>
</feature>
<dbReference type="Proteomes" id="UP001140091">
    <property type="component" value="Unassembled WGS sequence"/>
</dbReference>
<sequence>MKHRAARDYENLLQCAIPAFESLLPELHNTTLLRVLYSFAQWHALTKLRLHNDFTLKLLEYSTTLLGAQVRSFDRDTCSKVVTRELPKEAEARARRSAKNGGSATTSRKPVSLGIYTIKFHYLGDYVTTIQRFGTTDSYSTETDFIPKLKQHLLPRVIQRMGFSRGASLDLEEWTSVKIQHERIYEHKVARFNFTTYDMRRDEDVIHTNSSQHNVMLLNASYTPGSQQSEHPYIYAKVLKIFHANASFVGVLPDGTRRDKLHCLDFLWVRWYAVRCHSVDLSLVQVKLRPLTDVDAMGFIDPTDVIHGTHLIPRFSCGKLDEVNSRWSTGGPDLWNTYFVNKFVDRDMFMRYQWGMAVGHRYMYPDFPPPAIPPISPDFDFCLLQPAATQQGHATHATTQPSAPEIGCSDSSPSNCTLPPSQSADDGIQDKYTESDPRQPDELNELDELDDRELVAYDDMYPIDYA</sequence>
<gene>
    <name evidence="2" type="ORF">H1R20_g7651</name>
</gene>
<comment type="caution">
    <text evidence="2">The sequence shown here is derived from an EMBL/GenBank/DDBJ whole genome shotgun (WGS) entry which is preliminary data.</text>
</comment>
<dbReference type="EMBL" id="JANBPK010000873">
    <property type="protein sequence ID" value="KAJ2929444.1"/>
    <property type="molecule type" value="Genomic_DNA"/>
</dbReference>
<feature type="compositionally biased region" description="Polar residues" evidence="1">
    <location>
        <begin position="409"/>
        <end position="424"/>
    </location>
</feature>
<proteinExistence type="predicted"/>
<feature type="compositionally biased region" description="Basic and acidic residues" evidence="1">
    <location>
        <begin position="428"/>
        <end position="441"/>
    </location>
</feature>
<feature type="region of interest" description="Disordered" evidence="1">
    <location>
        <begin position="392"/>
        <end position="466"/>
    </location>
</feature>
<evidence type="ECO:0000313" key="3">
    <source>
        <dbReference type="Proteomes" id="UP001140091"/>
    </source>
</evidence>
<evidence type="ECO:0000313" key="2">
    <source>
        <dbReference type="EMBL" id="KAJ2929444.1"/>
    </source>
</evidence>
<dbReference type="OrthoDB" id="3269417at2759"/>